<name>A0A841AXE7_9PSEU</name>
<protein>
    <submittedName>
        <fullName evidence="2">Uncharacterized protein</fullName>
    </submittedName>
</protein>
<feature type="signal peptide" evidence="1">
    <location>
        <begin position="1"/>
        <end position="27"/>
    </location>
</feature>
<evidence type="ECO:0000313" key="3">
    <source>
        <dbReference type="Proteomes" id="UP000580861"/>
    </source>
</evidence>
<dbReference type="RefSeq" id="WP_246480616.1">
    <property type="nucleotide sequence ID" value="NZ_JACHMX010000001.1"/>
</dbReference>
<gene>
    <name evidence="2" type="ORF">HDA45_001129</name>
</gene>
<proteinExistence type="predicted"/>
<comment type="caution">
    <text evidence="2">The sequence shown here is derived from an EMBL/GenBank/DDBJ whole genome shotgun (WGS) entry which is preliminary data.</text>
</comment>
<evidence type="ECO:0000313" key="2">
    <source>
        <dbReference type="EMBL" id="MBB5851042.1"/>
    </source>
</evidence>
<dbReference type="AlphaFoldDB" id="A0A841AXE7"/>
<sequence length="283" mass="28449">MRRLLAVTSVLIGLTGLATAVAAPAQAAGYDGICTGNDALTGVTVVVDFQELDGNGGTAAPTITRCSPNANPGTDRTGIKALQDAGIAVAGTARWGLGFVCRLGGRPSATETIPLSSNPNYKEPCVNTPPAGAYWGYWHADGSGSTWTYSSYGALNRNVVPGGFEGWSFSLNKSATTNPPPGVTPTNPAVNASNPTVSLSVNDVDRKITLGQTTSLTWTSTNATTVTAGSVTPSSGGGAWSGALAAPGGTQNITPTAAGTYVYTIAATGNGVTVYSSATLTVQ</sequence>
<reference evidence="2 3" key="1">
    <citation type="submission" date="2020-08" db="EMBL/GenBank/DDBJ databases">
        <title>Sequencing the genomes of 1000 actinobacteria strains.</title>
        <authorList>
            <person name="Klenk H.-P."/>
        </authorList>
    </citation>
    <scope>NUCLEOTIDE SEQUENCE [LARGE SCALE GENOMIC DNA]</scope>
    <source>
        <strain evidence="2 3">DSM 45272</strain>
    </source>
</reference>
<keyword evidence="3" id="KW-1185">Reference proteome</keyword>
<keyword evidence="1" id="KW-0732">Signal</keyword>
<organism evidence="2 3">
    <name type="scientific">Amycolatopsis umgeniensis</name>
    <dbReference type="NCBI Taxonomy" id="336628"/>
    <lineage>
        <taxon>Bacteria</taxon>
        <taxon>Bacillati</taxon>
        <taxon>Actinomycetota</taxon>
        <taxon>Actinomycetes</taxon>
        <taxon>Pseudonocardiales</taxon>
        <taxon>Pseudonocardiaceae</taxon>
        <taxon>Amycolatopsis</taxon>
    </lineage>
</organism>
<feature type="chain" id="PRO_5033013117" evidence="1">
    <location>
        <begin position="28"/>
        <end position="283"/>
    </location>
</feature>
<evidence type="ECO:0000256" key="1">
    <source>
        <dbReference type="SAM" id="SignalP"/>
    </source>
</evidence>
<dbReference type="EMBL" id="JACHMX010000001">
    <property type="protein sequence ID" value="MBB5851042.1"/>
    <property type="molecule type" value="Genomic_DNA"/>
</dbReference>
<dbReference type="Proteomes" id="UP000580861">
    <property type="component" value="Unassembled WGS sequence"/>
</dbReference>
<accession>A0A841AXE7</accession>